<gene>
    <name evidence="9" type="ORF">DPMN_122690</name>
</gene>
<keyword evidence="3" id="KW-0963">Cytoplasm</keyword>
<comment type="subcellular location">
    <subcellularLocation>
        <location evidence="2">Cytoplasm</location>
    </subcellularLocation>
    <subcellularLocation>
        <location evidence="1">Nucleus</location>
    </subcellularLocation>
</comment>
<evidence type="ECO:0000313" key="10">
    <source>
        <dbReference type="Proteomes" id="UP000828390"/>
    </source>
</evidence>
<evidence type="ECO:0008006" key="11">
    <source>
        <dbReference type="Google" id="ProtNLM"/>
    </source>
</evidence>
<dbReference type="Proteomes" id="UP000828390">
    <property type="component" value="Unassembled WGS sequence"/>
</dbReference>
<evidence type="ECO:0000256" key="7">
    <source>
        <dbReference type="ARBA" id="ARBA00023306"/>
    </source>
</evidence>
<evidence type="ECO:0000256" key="1">
    <source>
        <dbReference type="ARBA" id="ARBA00004123"/>
    </source>
</evidence>
<dbReference type="GO" id="GO:0032039">
    <property type="term" value="C:integrator complex"/>
    <property type="evidence" value="ECO:0007669"/>
    <property type="project" value="TreeGrafter"/>
</dbReference>
<evidence type="ECO:0000313" key="9">
    <source>
        <dbReference type="EMBL" id="KAH3820939.1"/>
    </source>
</evidence>
<evidence type="ECO:0000256" key="6">
    <source>
        <dbReference type="ARBA" id="ARBA00023242"/>
    </source>
</evidence>
<dbReference type="EMBL" id="JAIWYP010000005">
    <property type="protein sequence ID" value="KAH3820939.1"/>
    <property type="molecule type" value="Genomic_DNA"/>
</dbReference>
<protein>
    <recommendedName>
        <fullName evidence="11">Protein asunder</fullName>
    </recommendedName>
</protein>
<keyword evidence="4" id="KW-0132">Cell division</keyword>
<evidence type="ECO:0000256" key="4">
    <source>
        <dbReference type="ARBA" id="ARBA00022618"/>
    </source>
</evidence>
<evidence type="ECO:0000256" key="8">
    <source>
        <dbReference type="ARBA" id="ARBA00061603"/>
    </source>
</evidence>
<dbReference type="GO" id="GO:0007346">
    <property type="term" value="P:regulation of mitotic cell cycle"/>
    <property type="evidence" value="ECO:0007669"/>
    <property type="project" value="TreeGrafter"/>
</dbReference>
<dbReference type="InterPro" id="IPR019355">
    <property type="entry name" value="Cell_cycle_regulator_Mat89Bb"/>
</dbReference>
<keyword evidence="6" id="KW-0539">Nucleus</keyword>
<dbReference type="GO" id="GO:0051301">
    <property type="term" value="P:cell division"/>
    <property type="evidence" value="ECO:0007669"/>
    <property type="project" value="UniProtKB-KW"/>
</dbReference>
<comment type="similarity">
    <text evidence="8">Belongs to the Integrator subunit 13 family.</text>
</comment>
<keyword evidence="10" id="KW-1185">Reference proteome</keyword>
<evidence type="ECO:0000256" key="5">
    <source>
        <dbReference type="ARBA" id="ARBA00022776"/>
    </source>
</evidence>
<evidence type="ECO:0000256" key="2">
    <source>
        <dbReference type="ARBA" id="ARBA00004496"/>
    </source>
</evidence>
<comment type="caution">
    <text evidence="9">The sequence shown here is derived from an EMBL/GenBank/DDBJ whole genome shotgun (WGS) entry which is preliminary data.</text>
</comment>
<reference evidence="9" key="1">
    <citation type="journal article" date="2019" name="bioRxiv">
        <title>The Genome of the Zebra Mussel, Dreissena polymorpha: A Resource for Invasive Species Research.</title>
        <authorList>
            <person name="McCartney M.A."/>
            <person name="Auch B."/>
            <person name="Kono T."/>
            <person name="Mallez S."/>
            <person name="Zhang Y."/>
            <person name="Obille A."/>
            <person name="Becker A."/>
            <person name="Abrahante J.E."/>
            <person name="Garbe J."/>
            <person name="Badalamenti J.P."/>
            <person name="Herman A."/>
            <person name="Mangelson H."/>
            <person name="Liachko I."/>
            <person name="Sullivan S."/>
            <person name="Sone E.D."/>
            <person name="Koren S."/>
            <person name="Silverstein K.A.T."/>
            <person name="Beckman K.B."/>
            <person name="Gohl D.M."/>
        </authorList>
    </citation>
    <scope>NUCLEOTIDE SEQUENCE</scope>
    <source>
        <strain evidence="9">Duluth1</strain>
        <tissue evidence="9">Whole animal</tissue>
    </source>
</reference>
<sequence>MHVLKPGPALKEILLPINFCELDLMHVVPVDEVPTISPRAGHEISPILSCTVHVSESGREQYNRLIQMAYNHYRLASTTVTGIPMKEEQNASSSANYDVELLHPAEAHDEILKSDFNKIGSNFLSGSVEGLMIDSKEGLPISTITLKWCTPKSSVQDLPACTGAYRITPVDVNSRPSSCLTNFLLSGRAVMLEQPRKTGVKVVSHMLTSHGGEIFIHSIPTGRSILEDPPSISEGPGGRVTDYRITDFREFMKENRLAPVSPAVAKISTQLPIQRALHHVERTSRFWPMVISDSIIFNMASHIDPLPSMLVKERLSDDDELECRKAIFHVVGMETRNEPLPVNLTGTRIKGNKREQQYSQMWSELETLVHAHANTSEAHKRVLECLLECKKPSDDRRKLDKTGSGKEDLSEVESAWKDLDKYQKMTDHEKREFNKVEAAPEDTGPLVKRLRSGFTEPLVKTSGKQSLLSIWTNRIKSVHSQRHEEFIGRQENKGTIADLYRHMFENDGNEEIPVGKP</sequence>
<keyword evidence="5" id="KW-0498">Mitosis</keyword>
<proteinExistence type="inferred from homology"/>
<dbReference type="PANTHER" id="PTHR12955:SF1">
    <property type="entry name" value="INTEGRATOR COMPLEX SUBUNIT 13"/>
    <property type="match status" value="1"/>
</dbReference>
<dbReference type="GO" id="GO:0051642">
    <property type="term" value="P:centrosome localization"/>
    <property type="evidence" value="ECO:0007669"/>
    <property type="project" value="TreeGrafter"/>
</dbReference>
<organism evidence="9 10">
    <name type="scientific">Dreissena polymorpha</name>
    <name type="common">Zebra mussel</name>
    <name type="synonym">Mytilus polymorpha</name>
    <dbReference type="NCBI Taxonomy" id="45954"/>
    <lineage>
        <taxon>Eukaryota</taxon>
        <taxon>Metazoa</taxon>
        <taxon>Spiralia</taxon>
        <taxon>Lophotrochozoa</taxon>
        <taxon>Mollusca</taxon>
        <taxon>Bivalvia</taxon>
        <taxon>Autobranchia</taxon>
        <taxon>Heteroconchia</taxon>
        <taxon>Euheterodonta</taxon>
        <taxon>Imparidentia</taxon>
        <taxon>Neoheterodontei</taxon>
        <taxon>Myida</taxon>
        <taxon>Dreissenoidea</taxon>
        <taxon>Dreissenidae</taxon>
        <taxon>Dreissena</taxon>
    </lineage>
</organism>
<name>A0A9D4JS84_DREPO</name>
<evidence type="ECO:0000256" key="3">
    <source>
        <dbReference type="ARBA" id="ARBA00022490"/>
    </source>
</evidence>
<dbReference type="GO" id="GO:0005737">
    <property type="term" value="C:cytoplasm"/>
    <property type="evidence" value="ECO:0007669"/>
    <property type="project" value="UniProtKB-SubCell"/>
</dbReference>
<reference evidence="9" key="2">
    <citation type="submission" date="2020-11" db="EMBL/GenBank/DDBJ databases">
        <authorList>
            <person name="McCartney M.A."/>
            <person name="Auch B."/>
            <person name="Kono T."/>
            <person name="Mallez S."/>
            <person name="Becker A."/>
            <person name="Gohl D.M."/>
            <person name="Silverstein K.A.T."/>
            <person name="Koren S."/>
            <person name="Bechman K.B."/>
            <person name="Herman A."/>
            <person name="Abrahante J.E."/>
            <person name="Garbe J."/>
        </authorList>
    </citation>
    <scope>NUCLEOTIDE SEQUENCE</scope>
    <source>
        <strain evidence="9">Duluth1</strain>
        <tissue evidence="9">Whole animal</tissue>
    </source>
</reference>
<accession>A0A9D4JS84</accession>
<dbReference type="PANTHER" id="PTHR12955">
    <property type="entry name" value="SARCOMA ANTIGEN NY-SAR-95-RELATED"/>
    <property type="match status" value="1"/>
</dbReference>
<dbReference type="AlphaFoldDB" id="A0A9D4JS84"/>
<dbReference type="Pfam" id="PF10221">
    <property type="entry name" value="Mat89Bb"/>
    <property type="match status" value="1"/>
</dbReference>
<keyword evidence="7" id="KW-0131">Cell cycle</keyword>